<keyword evidence="1" id="KW-0812">Transmembrane</keyword>
<sequence>MNFDKLQEQWKSEPQNIPEIPKELDKIKEAHNPIDKVRSNMKKELIVQSVLIIAVAFFPFLNIGKWDSQLMAMFLIFYVLMVGFMLYYGLKFYRFYKESYNLAYDSRKNLMWFSYELRLFIELYRALTFIMMFLGMAFGLYWGTHHRQPSEHIHLDQGNYLKLLGIVLLVMVALLGFIVAFAEVFIRMAYGRYLKQINKILAQLDEI</sequence>
<dbReference type="EMBL" id="CP007547">
    <property type="protein sequence ID" value="AIL44767.1"/>
    <property type="molecule type" value="Genomic_DNA"/>
</dbReference>
<proteinExistence type="predicted"/>
<organism evidence="2 3">
    <name type="scientific">Elizabethkingia anophelis NUHP1</name>
    <dbReference type="NCBI Taxonomy" id="1338011"/>
    <lineage>
        <taxon>Bacteria</taxon>
        <taxon>Pseudomonadati</taxon>
        <taxon>Bacteroidota</taxon>
        <taxon>Flavobacteriia</taxon>
        <taxon>Flavobacteriales</taxon>
        <taxon>Weeksellaceae</taxon>
        <taxon>Elizabethkingia</taxon>
    </lineage>
</organism>
<feature type="transmembrane region" description="Helical" evidence="1">
    <location>
        <begin position="123"/>
        <end position="143"/>
    </location>
</feature>
<keyword evidence="1" id="KW-0472">Membrane</keyword>
<dbReference type="STRING" id="1338011.BD94_0992"/>
<evidence type="ECO:0000256" key="1">
    <source>
        <dbReference type="SAM" id="Phobius"/>
    </source>
</evidence>
<evidence type="ECO:0000313" key="3">
    <source>
        <dbReference type="Proteomes" id="UP000028933"/>
    </source>
</evidence>
<evidence type="ECO:0000313" key="2">
    <source>
        <dbReference type="EMBL" id="AIL44767.1"/>
    </source>
</evidence>
<dbReference type="eggNOG" id="ENOG50311XP">
    <property type="taxonomic scope" value="Bacteria"/>
</dbReference>
<dbReference type="RefSeq" id="WP_009088783.1">
    <property type="nucleotide sequence ID" value="NZ_CP007547.1"/>
</dbReference>
<accession>A0A077EBE7</accession>
<protein>
    <submittedName>
        <fullName evidence="2">Uncharacterized protein</fullName>
    </submittedName>
</protein>
<dbReference type="Proteomes" id="UP000028933">
    <property type="component" value="Chromosome"/>
</dbReference>
<feature type="transmembrane region" description="Helical" evidence="1">
    <location>
        <begin position="70"/>
        <end position="90"/>
    </location>
</feature>
<keyword evidence="1" id="KW-1133">Transmembrane helix</keyword>
<feature type="transmembrane region" description="Helical" evidence="1">
    <location>
        <begin position="163"/>
        <end position="186"/>
    </location>
</feature>
<feature type="transmembrane region" description="Helical" evidence="1">
    <location>
        <begin position="45"/>
        <end position="64"/>
    </location>
</feature>
<gene>
    <name evidence="2" type="ORF">BD94_0992</name>
</gene>
<reference evidence="2" key="1">
    <citation type="journal article" date="2013" name="Lancet">
        <title>First case of E anophelis outbreak in an intensive-care unit.</title>
        <authorList>
            <person name="Teo J."/>
            <person name="Tan S.Y."/>
            <person name="Tay M."/>
            <person name="Ding Y."/>
            <person name="Kjelleberg S."/>
            <person name="Givskov M."/>
            <person name="Lin R.T."/>
            <person name="Yang L."/>
        </authorList>
    </citation>
    <scope>NUCLEOTIDE SEQUENCE [LARGE SCALE GENOMIC DNA]</scope>
    <source>
        <strain evidence="2">NUHP1</strain>
    </source>
</reference>
<dbReference type="KEGG" id="eao:BD94_0992"/>
<dbReference type="HOGENOM" id="CLU_111146_0_0_10"/>
<dbReference type="AlphaFoldDB" id="A0A077EBE7"/>
<reference evidence="2" key="2">
    <citation type="journal article" date="2015" name="Genome Biol. Evol.">
        <title>Complete Genome Sequence and Transcriptomic Analysis of the Novel Pathogen Elizabethkingia anophelis in Response to Oxidative Stress.</title>
        <authorList>
            <person name="Li Y."/>
            <person name="Liu Y."/>
            <person name="Chew S.C."/>
            <person name="Tay M."/>
            <person name="Salido M.M."/>
            <person name="Teo J."/>
            <person name="Lauro F.M."/>
            <person name="Givskov M."/>
            <person name="Yang L."/>
        </authorList>
    </citation>
    <scope>NUCLEOTIDE SEQUENCE</scope>
    <source>
        <strain evidence="2">NUHP1</strain>
    </source>
</reference>
<dbReference type="GeneID" id="56685933"/>
<name>A0A077EBE7_9FLAO</name>